<sequence length="543" mass="61391">MIKINLHTEKRKKMKKKNSAKAETLGDFLKRLFFVLLWVTGSTLATVLVFLLVKKGLVFLPEVSLQDFSGVWSVLGMVGQGVALIIGAFVLFGIRPIPTNYVGVTTLFGKIQNRVLHEGINLVWFWYDYQKASTAPRTVKLEPTEFEFRDAPSKIAGVHIQVQVNPTCPQGYFRLTEETRETEVDGAVRSVVQKVLQNLIDNAGSQMTVDEFKGVSDKVTKELSRTLNSQISQYGVLARVISLGDITLPDRIKQAIESVKTRERMAVTLKAQEGHIRKLVEEGLDARRIQPPVEETPDQLQKRIIPLVLENLKEAGYFPPLQETLEQFEARLKSLASQRLRNRGISEPTRESAEDHKKRLETDVLATLQLQGVVRPVAEDLATREARLAGIVRASFLISSTEPVPPAVASIFSKEMQTLRQLEEQKFLGYAAAFSKELERLEAIDAAVADRFYSVFEEEVARLRSAQEKQIKDFNAAFSKELGDLKAEERRRYDDAKRTYDEQVERLEASFQHEQEEATKQELYSKNPNFLLGLDPTGKKKGK</sequence>
<name>A0A1G2B3F8_9BACT</name>
<dbReference type="Proteomes" id="UP000176952">
    <property type="component" value="Unassembled WGS sequence"/>
</dbReference>
<comment type="caution">
    <text evidence="4">The sequence shown here is derived from an EMBL/GenBank/DDBJ whole genome shotgun (WGS) entry which is preliminary data.</text>
</comment>
<dbReference type="AlphaFoldDB" id="A0A1G2B3F8"/>
<keyword evidence="2" id="KW-0472">Membrane</keyword>
<evidence type="ECO:0000313" key="4">
    <source>
        <dbReference type="EMBL" id="OGY83722.1"/>
    </source>
</evidence>
<dbReference type="SUPFAM" id="SSF117892">
    <property type="entry name" value="Band 7/SPFH domain"/>
    <property type="match status" value="1"/>
</dbReference>
<proteinExistence type="predicted"/>
<protein>
    <recommendedName>
        <fullName evidence="3">Band 7 domain-containing protein</fullName>
    </recommendedName>
</protein>
<dbReference type="InterPro" id="IPR001107">
    <property type="entry name" value="Band_7"/>
</dbReference>
<dbReference type="InterPro" id="IPR036013">
    <property type="entry name" value="Band_7/SPFH_dom_sf"/>
</dbReference>
<feature type="domain" description="Band 7" evidence="3">
    <location>
        <begin position="97"/>
        <end position="272"/>
    </location>
</feature>
<dbReference type="EMBL" id="MHKD01000019">
    <property type="protein sequence ID" value="OGY83722.1"/>
    <property type="molecule type" value="Genomic_DNA"/>
</dbReference>
<keyword evidence="2" id="KW-1133">Transmembrane helix</keyword>
<evidence type="ECO:0000313" key="5">
    <source>
        <dbReference type="Proteomes" id="UP000176952"/>
    </source>
</evidence>
<evidence type="ECO:0000256" key="2">
    <source>
        <dbReference type="SAM" id="Phobius"/>
    </source>
</evidence>
<evidence type="ECO:0000259" key="3">
    <source>
        <dbReference type="Pfam" id="PF01145"/>
    </source>
</evidence>
<evidence type="ECO:0000256" key="1">
    <source>
        <dbReference type="SAM" id="MobiDB-lite"/>
    </source>
</evidence>
<gene>
    <name evidence="4" type="ORF">A3F54_05060</name>
</gene>
<feature type="transmembrane region" description="Helical" evidence="2">
    <location>
        <begin position="69"/>
        <end position="92"/>
    </location>
</feature>
<feature type="region of interest" description="Disordered" evidence="1">
    <location>
        <begin position="512"/>
        <end position="543"/>
    </location>
</feature>
<dbReference type="Gene3D" id="3.30.479.30">
    <property type="entry name" value="Band 7 domain"/>
    <property type="match status" value="1"/>
</dbReference>
<accession>A0A1G2B3F8</accession>
<dbReference type="STRING" id="1798542.A3F54_05060"/>
<dbReference type="Pfam" id="PF01145">
    <property type="entry name" value="Band_7"/>
    <property type="match status" value="1"/>
</dbReference>
<reference evidence="4 5" key="1">
    <citation type="journal article" date="2016" name="Nat. Commun.">
        <title>Thousands of microbial genomes shed light on interconnected biogeochemical processes in an aquifer system.</title>
        <authorList>
            <person name="Anantharaman K."/>
            <person name="Brown C.T."/>
            <person name="Hug L.A."/>
            <person name="Sharon I."/>
            <person name="Castelle C.J."/>
            <person name="Probst A.J."/>
            <person name="Thomas B.C."/>
            <person name="Singh A."/>
            <person name="Wilkins M.J."/>
            <person name="Karaoz U."/>
            <person name="Brodie E.L."/>
            <person name="Williams K.H."/>
            <person name="Hubbard S.S."/>
            <person name="Banfield J.F."/>
        </authorList>
    </citation>
    <scope>NUCLEOTIDE SEQUENCE [LARGE SCALE GENOMIC DNA]</scope>
</reference>
<organism evidence="4 5">
    <name type="scientific">Candidatus Kerfeldbacteria bacterium RIFCSPHIGHO2_12_FULL_48_17</name>
    <dbReference type="NCBI Taxonomy" id="1798542"/>
    <lineage>
        <taxon>Bacteria</taxon>
        <taxon>Candidatus Kerfeldiibacteriota</taxon>
    </lineage>
</organism>
<keyword evidence="2" id="KW-0812">Transmembrane</keyword>